<evidence type="ECO:0000259" key="13">
    <source>
        <dbReference type="PROSITE" id="PS00624"/>
    </source>
</evidence>
<proteinExistence type="inferred from homology"/>
<reference evidence="14" key="1">
    <citation type="submission" date="2023-03" db="EMBL/GenBank/DDBJ databases">
        <title>Massive genome expansion in bonnet fungi (Mycena s.s.) driven by repeated elements and novel gene families across ecological guilds.</title>
        <authorList>
            <consortium name="Lawrence Berkeley National Laboratory"/>
            <person name="Harder C.B."/>
            <person name="Miyauchi S."/>
            <person name="Viragh M."/>
            <person name="Kuo A."/>
            <person name="Thoen E."/>
            <person name="Andreopoulos B."/>
            <person name="Lu D."/>
            <person name="Skrede I."/>
            <person name="Drula E."/>
            <person name="Henrissat B."/>
            <person name="Morin E."/>
            <person name="Kohler A."/>
            <person name="Barry K."/>
            <person name="LaButti K."/>
            <person name="Morin E."/>
            <person name="Salamov A."/>
            <person name="Lipzen A."/>
            <person name="Mereny Z."/>
            <person name="Hegedus B."/>
            <person name="Baldrian P."/>
            <person name="Stursova M."/>
            <person name="Weitz H."/>
            <person name="Taylor A."/>
            <person name="Grigoriev I.V."/>
            <person name="Nagy L.G."/>
            <person name="Martin F."/>
            <person name="Kauserud H."/>
        </authorList>
    </citation>
    <scope>NUCLEOTIDE SEQUENCE</scope>
    <source>
        <strain evidence="14">CBHHK067</strain>
    </source>
</reference>
<dbReference type="Gene3D" id="4.10.450.10">
    <property type="entry name" value="Glucose Oxidase, domain 2"/>
    <property type="match status" value="1"/>
</dbReference>
<evidence type="ECO:0000259" key="12">
    <source>
        <dbReference type="PROSITE" id="PS00623"/>
    </source>
</evidence>
<feature type="binding site" evidence="9">
    <location>
        <begin position="121"/>
        <end position="124"/>
    </location>
    <ligand>
        <name>FAD</name>
        <dbReference type="ChEBI" id="CHEBI:57692"/>
    </ligand>
</feature>
<evidence type="ECO:0000256" key="10">
    <source>
        <dbReference type="RuleBase" id="RU003968"/>
    </source>
</evidence>
<evidence type="ECO:0000256" key="9">
    <source>
        <dbReference type="PIRSR" id="PIRSR000137-2"/>
    </source>
</evidence>
<dbReference type="EMBL" id="JARKIE010000039">
    <property type="protein sequence ID" value="KAJ7695029.1"/>
    <property type="molecule type" value="Genomic_DNA"/>
</dbReference>
<keyword evidence="5 9" id="KW-0274">FAD</keyword>
<evidence type="ECO:0000256" key="8">
    <source>
        <dbReference type="PIRSR" id="PIRSR000137-1"/>
    </source>
</evidence>
<dbReference type="PIRSF" id="PIRSF000137">
    <property type="entry name" value="Alcohol_oxidase"/>
    <property type="match status" value="1"/>
</dbReference>
<dbReference type="GO" id="GO:0016614">
    <property type="term" value="F:oxidoreductase activity, acting on CH-OH group of donors"/>
    <property type="evidence" value="ECO:0007669"/>
    <property type="project" value="InterPro"/>
</dbReference>
<dbReference type="AlphaFoldDB" id="A0AAD7DMZ7"/>
<feature type="domain" description="Glucose-methanol-choline oxidoreductase N-terminal" evidence="13">
    <location>
        <begin position="307"/>
        <end position="321"/>
    </location>
</feature>
<dbReference type="InterPro" id="IPR027424">
    <property type="entry name" value="Glucose_Oxidase_domain_2"/>
</dbReference>
<feature type="binding site" evidence="9">
    <location>
        <position position="269"/>
    </location>
    <ligand>
        <name>FAD</name>
        <dbReference type="ChEBI" id="CHEBI:57692"/>
    </ligand>
</feature>
<keyword evidence="4 11" id="KW-0732">Signal</keyword>
<feature type="signal peptide" evidence="11">
    <location>
        <begin position="1"/>
        <end position="18"/>
    </location>
</feature>
<dbReference type="Proteomes" id="UP001221757">
    <property type="component" value="Unassembled WGS sequence"/>
</dbReference>
<dbReference type="PANTHER" id="PTHR11552:SF201">
    <property type="entry name" value="GLUCOSE-METHANOL-CHOLINE OXIDOREDUCTASE N-TERMINAL DOMAIN-CONTAINING PROTEIN"/>
    <property type="match status" value="1"/>
</dbReference>
<organism evidence="14 15">
    <name type="scientific">Mycena rosella</name>
    <name type="common">Pink bonnet</name>
    <name type="synonym">Agaricus rosellus</name>
    <dbReference type="NCBI Taxonomy" id="1033263"/>
    <lineage>
        <taxon>Eukaryota</taxon>
        <taxon>Fungi</taxon>
        <taxon>Dikarya</taxon>
        <taxon>Basidiomycota</taxon>
        <taxon>Agaricomycotina</taxon>
        <taxon>Agaricomycetes</taxon>
        <taxon>Agaricomycetidae</taxon>
        <taxon>Agaricales</taxon>
        <taxon>Marasmiineae</taxon>
        <taxon>Mycenaceae</taxon>
        <taxon>Mycena</taxon>
    </lineage>
</organism>
<dbReference type="Gene3D" id="3.50.50.60">
    <property type="entry name" value="FAD/NAD(P)-binding domain"/>
    <property type="match status" value="1"/>
</dbReference>
<feature type="active site" description="Proton acceptor" evidence="8">
    <location>
        <position position="585"/>
    </location>
</feature>
<keyword evidence="6" id="KW-0560">Oxidoreductase</keyword>
<keyword evidence="7" id="KW-0325">Glycoprotein</keyword>
<feature type="active site" description="Proton donor" evidence="8">
    <location>
        <position position="542"/>
    </location>
</feature>
<dbReference type="InterPro" id="IPR012132">
    <property type="entry name" value="GMC_OxRdtase"/>
</dbReference>
<evidence type="ECO:0000256" key="3">
    <source>
        <dbReference type="ARBA" id="ARBA00022630"/>
    </source>
</evidence>
<dbReference type="PANTHER" id="PTHR11552">
    <property type="entry name" value="GLUCOSE-METHANOL-CHOLINE GMC OXIDOREDUCTASE"/>
    <property type="match status" value="1"/>
</dbReference>
<keyword evidence="15" id="KW-1185">Reference proteome</keyword>
<dbReference type="GO" id="GO:0050660">
    <property type="term" value="F:flavin adenine dinucleotide binding"/>
    <property type="evidence" value="ECO:0007669"/>
    <property type="project" value="InterPro"/>
</dbReference>
<dbReference type="Pfam" id="PF00732">
    <property type="entry name" value="GMC_oxred_N"/>
    <property type="match status" value="1"/>
</dbReference>
<feature type="domain" description="Glucose-methanol-choline oxidoreductase N-terminal" evidence="12">
    <location>
        <begin position="111"/>
        <end position="134"/>
    </location>
</feature>
<evidence type="ECO:0000256" key="1">
    <source>
        <dbReference type="ARBA" id="ARBA00001974"/>
    </source>
</evidence>
<dbReference type="InterPro" id="IPR007867">
    <property type="entry name" value="GMC_OxRtase_C"/>
</dbReference>
<evidence type="ECO:0000256" key="7">
    <source>
        <dbReference type="ARBA" id="ARBA00023180"/>
    </source>
</evidence>
<keyword evidence="3 10" id="KW-0285">Flavoprotein</keyword>
<dbReference type="PROSITE" id="PS00623">
    <property type="entry name" value="GMC_OXRED_1"/>
    <property type="match status" value="1"/>
</dbReference>
<dbReference type="SUPFAM" id="SSF51905">
    <property type="entry name" value="FAD/NAD(P)-binding domain"/>
    <property type="match status" value="1"/>
</dbReference>
<comment type="cofactor">
    <cofactor evidence="1 9">
        <name>FAD</name>
        <dbReference type="ChEBI" id="CHEBI:57692"/>
    </cofactor>
</comment>
<evidence type="ECO:0000313" key="14">
    <source>
        <dbReference type="EMBL" id="KAJ7695029.1"/>
    </source>
</evidence>
<sequence>MLSLYPLTVLAISLGAFGTKISTDSSVASGRTFDYVVAGAGLSGIVVGTKLSAQGYSVLLIEAGKDLQNNSAIYNAELRGTLNDNPATDCNWHYVASDQNGTALPMKIDSGKCIGGSSSINGMVWYRPTSTELDALESLGNPGWNSTTMFPYMKAIEHNHPPSAAQRADGAGLVRSHHGFHGLVNVSFPVPMRIPAAQAIYKAAVLLVFGIPDSPDLSARKNSVSASTSWTIWWDPVAQVTRRASAAYSLLYPESQQQDTLTVLAEHTVSKVIFNKDMKATGLEFGSVIDGVLHTVNAKYEVLLAAGSLATPPILERSGVGSKSVLKSFGIKQLVDLPGVGLNLQDQPGTGLSALVQPANASSPLIIDNRNLFAPVISLLNIDELFGNDSTKFSVQLQNNIKVRAKAAVAIGAEVNIKGATELFTAVTNLITKDKMPITELVSESYPAVMTSVFWPLVPLSRGHIHINSSDPFAAPRVTPRFLSDDFDLKVAVQIAKQARALYQTAPFAPIIAELVVDAVAVNATDAEWAAWYTSTAFGASHWLGSSAMRPRKSGGVVSPTLEVYGTSGLRVVDASVMPFQVTSHSMSLVYAISQKAADIILASR</sequence>
<evidence type="ECO:0000256" key="5">
    <source>
        <dbReference type="ARBA" id="ARBA00022827"/>
    </source>
</evidence>
<name>A0AAD7DMZ7_MYCRO</name>
<evidence type="ECO:0000256" key="4">
    <source>
        <dbReference type="ARBA" id="ARBA00022729"/>
    </source>
</evidence>
<protein>
    <recommendedName>
        <fullName evidence="12 13">Glucose-methanol-choline oxidoreductase N-terminal domain-containing protein</fullName>
    </recommendedName>
</protein>
<dbReference type="InterPro" id="IPR036188">
    <property type="entry name" value="FAD/NAD-bd_sf"/>
</dbReference>
<dbReference type="SUPFAM" id="SSF54373">
    <property type="entry name" value="FAD-linked reductases, C-terminal domain"/>
    <property type="match status" value="1"/>
</dbReference>
<evidence type="ECO:0000256" key="11">
    <source>
        <dbReference type="SAM" id="SignalP"/>
    </source>
</evidence>
<evidence type="ECO:0000313" key="15">
    <source>
        <dbReference type="Proteomes" id="UP001221757"/>
    </source>
</evidence>
<dbReference type="Gene3D" id="3.30.560.10">
    <property type="entry name" value="Glucose Oxidase, domain 3"/>
    <property type="match status" value="1"/>
</dbReference>
<accession>A0AAD7DMZ7</accession>
<dbReference type="PROSITE" id="PS00624">
    <property type="entry name" value="GMC_OXRED_2"/>
    <property type="match status" value="1"/>
</dbReference>
<evidence type="ECO:0000256" key="6">
    <source>
        <dbReference type="ARBA" id="ARBA00023002"/>
    </source>
</evidence>
<dbReference type="InterPro" id="IPR000172">
    <property type="entry name" value="GMC_OxRdtase_N"/>
</dbReference>
<comment type="similarity">
    <text evidence="2 10">Belongs to the GMC oxidoreductase family.</text>
</comment>
<comment type="caution">
    <text evidence="14">The sequence shown here is derived from an EMBL/GenBank/DDBJ whole genome shotgun (WGS) entry which is preliminary data.</text>
</comment>
<dbReference type="Pfam" id="PF05199">
    <property type="entry name" value="GMC_oxred_C"/>
    <property type="match status" value="1"/>
</dbReference>
<evidence type="ECO:0000256" key="2">
    <source>
        <dbReference type="ARBA" id="ARBA00010790"/>
    </source>
</evidence>
<gene>
    <name evidence="14" type="ORF">B0H17DRAFT_1056102</name>
</gene>
<feature type="chain" id="PRO_5042226044" description="Glucose-methanol-choline oxidoreductase N-terminal domain-containing protein" evidence="11">
    <location>
        <begin position="19"/>
        <end position="605"/>
    </location>
</feature>